<proteinExistence type="predicted"/>
<dbReference type="PROSITE" id="PS50297">
    <property type="entry name" value="ANK_REP_REGION"/>
    <property type="match status" value="1"/>
</dbReference>
<gene>
    <name evidence="3" type="ORF">LSAA_11095</name>
</gene>
<dbReference type="InterPro" id="IPR002110">
    <property type="entry name" value="Ankyrin_rpt"/>
</dbReference>
<feature type="region of interest" description="Disordered" evidence="1">
    <location>
        <begin position="485"/>
        <end position="580"/>
    </location>
</feature>
<evidence type="ECO:0000259" key="2">
    <source>
        <dbReference type="PROSITE" id="PS50245"/>
    </source>
</evidence>
<feature type="compositionally biased region" description="Basic and acidic residues" evidence="1">
    <location>
        <begin position="488"/>
        <end position="510"/>
    </location>
</feature>
<evidence type="ECO:0000313" key="3">
    <source>
        <dbReference type="EMBL" id="CAF2978318.1"/>
    </source>
</evidence>
<dbReference type="AlphaFoldDB" id="A0A7R8HBA0"/>
<protein>
    <submittedName>
        <fullName evidence="3">CLIP3_4</fullName>
    </submittedName>
</protein>
<feature type="compositionally biased region" description="Polar residues" evidence="1">
    <location>
        <begin position="529"/>
        <end position="580"/>
    </location>
</feature>
<dbReference type="SMART" id="SM01052">
    <property type="entry name" value="CAP_GLY"/>
    <property type="match status" value="3"/>
</dbReference>
<sequence>MDEGGRKEIGGLKEYREREKISQITKEEREKSYVIIPKRKEAVSHQATSAPLCQECTALELSFYNPNCEECRMELRQPSTHISDVFAVLRQWVPQVQQNIDFLVSEAFRMGAHPDDRDHLTDMTLLMYVCKAGATGVGDEQVAAKVAQDLVTRGAQLDLRCRWTDMTAIHYATYFDSAKVLQVLLSTSKGQDADSRCHEFDNGTALHIAAANLSLSAAKNLLKFGADLDVCDDLARKPVECIPDPDAYQEIPESGELIRELTDILTSRSGSLAGGTLNGYSGPATYSASISISGKIALQALGLKVGDRVVLRGEDEKFGSLEYCGLTSFAPGVWEWFILNVKKIMVYFVPPGKISKMGRTYVSKGIKDPSITSQISNSPINKTKVVNRGRVDVSKVSSKLTNAIEEIAERKEIKEGDRVRFVFVGTVDFVDDNNRWYGVELDEALGKHDGTVRGVKYFPSKADHGVFVTEANLFKDLLIGNSNSNSRSKSEVGLLRDHPRSLSSYSEREVSSSINSSVRRIPSVHKTTRPTNRSLSLRHTIGRSESSNRPQSTTTKSSNMASTSTMNRSQSMRRNTPSANEWASVGAVSYNKFRKSENRQKFLEVGTTAICVHNKEMGIVRFVGRVHFASGIWVGLELRSPNGKHDGLLRTITTHNCRSHSFKLASAVVYTCPTQRCSSSPTQTFERRCHSITIA</sequence>
<dbReference type="Pfam" id="PF12796">
    <property type="entry name" value="Ank_2"/>
    <property type="match status" value="1"/>
</dbReference>
<accession>A0A7R8HBA0</accession>
<feature type="compositionally biased region" description="Low complexity" evidence="1">
    <location>
        <begin position="511"/>
        <end position="521"/>
    </location>
</feature>
<dbReference type="SMART" id="SM00248">
    <property type="entry name" value="ANK"/>
    <property type="match status" value="3"/>
</dbReference>
<dbReference type="Gene3D" id="2.30.30.190">
    <property type="entry name" value="CAP Gly-rich-like domain"/>
    <property type="match status" value="2"/>
</dbReference>
<dbReference type="SUPFAM" id="SSF74924">
    <property type="entry name" value="Cap-Gly domain"/>
    <property type="match status" value="3"/>
</dbReference>
<dbReference type="PANTHER" id="PTHR18916">
    <property type="entry name" value="DYNACTIN 1-RELATED MICROTUBULE-BINDING"/>
    <property type="match status" value="1"/>
</dbReference>
<dbReference type="Proteomes" id="UP000675881">
    <property type="component" value="Chromosome 6"/>
</dbReference>
<organism evidence="3 4">
    <name type="scientific">Lepeophtheirus salmonis</name>
    <name type="common">Salmon louse</name>
    <name type="synonym">Caligus salmonis</name>
    <dbReference type="NCBI Taxonomy" id="72036"/>
    <lineage>
        <taxon>Eukaryota</taxon>
        <taxon>Metazoa</taxon>
        <taxon>Ecdysozoa</taxon>
        <taxon>Arthropoda</taxon>
        <taxon>Crustacea</taxon>
        <taxon>Multicrustacea</taxon>
        <taxon>Hexanauplia</taxon>
        <taxon>Copepoda</taxon>
        <taxon>Siphonostomatoida</taxon>
        <taxon>Caligidae</taxon>
        <taxon>Lepeophtheirus</taxon>
    </lineage>
</organism>
<dbReference type="InterPro" id="IPR036770">
    <property type="entry name" value="Ankyrin_rpt-contain_sf"/>
</dbReference>
<keyword evidence="4" id="KW-1185">Reference proteome</keyword>
<dbReference type="InterPro" id="IPR000938">
    <property type="entry name" value="CAP-Gly_domain"/>
</dbReference>
<reference evidence="3" key="1">
    <citation type="submission" date="2021-02" db="EMBL/GenBank/DDBJ databases">
        <authorList>
            <person name="Bekaert M."/>
        </authorList>
    </citation>
    <scope>NUCLEOTIDE SEQUENCE</scope>
    <source>
        <strain evidence="3">IoA-00</strain>
    </source>
</reference>
<evidence type="ECO:0000256" key="1">
    <source>
        <dbReference type="SAM" id="MobiDB-lite"/>
    </source>
</evidence>
<feature type="domain" description="CAP-Gly" evidence="2">
    <location>
        <begin position="436"/>
        <end position="469"/>
    </location>
</feature>
<dbReference type="OrthoDB" id="5412539at2759"/>
<dbReference type="PROSITE" id="PS00845">
    <property type="entry name" value="CAP_GLY_1"/>
    <property type="match status" value="1"/>
</dbReference>
<name>A0A7R8HBA0_LEPSM</name>
<dbReference type="InterPro" id="IPR036859">
    <property type="entry name" value="CAP-Gly_dom_sf"/>
</dbReference>
<dbReference type="Gene3D" id="1.25.40.20">
    <property type="entry name" value="Ankyrin repeat-containing domain"/>
    <property type="match status" value="1"/>
</dbReference>
<evidence type="ECO:0000313" key="4">
    <source>
        <dbReference type="Proteomes" id="UP000675881"/>
    </source>
</evidence>
<dbReference type="Pfam" id="PF01302">
    <property type="entry name" value="CAP_GLY"/>
    <property type="match status" value="2"/>
</dbReference>
<dbReference type="PROSITE" id="PS50088">
    <property type="entry name" value="ANK_REPEAT"/>
    <property type="match status" value="1"/>
</dbReference>
<feature type="domain" description="CAP-Gly" evidence="2">
    <location>
        <begin position="624"/>
        <end position="670"/>
    </location>
</feature>
<dbReference type="SUPFAM" id="SSF48403">
    <property type="entry name" value="Ankyrin repeat"/>
    <property type="match status" value="1"/>
</dbReference>
<dbReference type="PROSITE" id="PS50245">
    <property type="entry name" value="CAP_GLY_2"/>
    <property type="match status" value="2"/>
</dbReference>
<dbReference type="EMBL" id="HG994585">
    <property type="protein sequence ID" value="CAF2978318.1"/>
    <property type="molecule type" value="Genomic_DNA"/>
</dbReference>